<proteinExistence type="predicted"/>
<comment type="caution">
    <text evidence="1">The sequence shown here is derived from an EMBL/GenBank/DDBJ whole genome shotgun (WGS) entry which is preliminary data.</text>
</comment>
<reference evidence="1" key="2">
    <citation type="submission" date="2023-04" db="EMBL/GenBank/DDBJ databases">
        <title>Paracnuella aquatica gen. nov., sp. nov., a member of the family Chitinophagaceae isolated from a hot spring.</title>
        <authorList>
            <person name="Wang C."/>
        </authorList>
    </citation>
    <scope>NUCLEOTIDE SEQUENCE</scope>
    <source>
        <strain evidence="1">LB-8</strain>
    </source>
</reference>
<reference evidence="1" key="1">
    <citation type="submission" date="2022-09" db="EMBL/GenBank/DDBJ databases">
        <authorList>
            <person name="Yuan C."/>
            <person name="Ke Z."/>
        </authorList>
    </citation>
    <scope>NUCLEOTIDE SEQUENCE</scope>
    <source>
        <strain evidence="1">LB-8</strain>
    </source>
</reference>
<name>A0A9X3B7Y2_9BACT</name>
<organism evidence="1 2">
    <name type="scientific">Paraflavisolibacter caeni</name>
    <dbReference type="NCBI Taxonomy" id="2982496"/>
    <lineage>
        <taxon>Bacteria</taxon>
        <taxon>Pseudomonadati</taxon>
        <taxon>Bacteroidota</taxon>
        <taxon>Chitinophagia</taxon>
        <taxon>Chitinophagales</taxon>
        <taxon>Chitinophagaceae</taxon>
        <taxon>Paraflavisolibacter</taxon>
    </lineage>
</organism>
<evidence type="ECO:0000313" key="2">
    <source>
        <dbReference type="Proteomes" id="UP001155483"/>
    </source>
</evidence>
<dbReference type="AlphaFoldDB" id="A0A9X3B7Y2"/>
<protein>
    <submittedName>
        <fullName evidence="1">Uncharacterized protein</fullName>
    </submittedName>
</protein>
<dbReference type="RefSeq" id="WP_279297272.1">
    <property type="nucleotide sequence ID" value="NZ_JAOTIF010000008.1"/>
</dbReference>
<dbReference type="EMBL" id="JAOTIF010000008">
    <property type="protein sequence ID" value="MCU7549830.1"/>
    <property type="molecule type" value="Genomic_DNA"/>
</dbReference>
<dbReference type="Proteomes" id="UP001155483">
    <property type="component" value="Unassembled WGS sequence"/>
</dbReference>
<keyword evidence="2" id="KW-1185">Reference proteome</keyword>
<accession>A0A9X3B7Y2</accession>
<evidence type="ECO:0000313" key="1">
    <source>
        <dbReference type="EMBL" id="MCU7549830.1"/>
    </source>
</evidence>
<sequence length="55" mass="6195">MLIVDDGVPTLDHRKHLLGMDSWSHNLVDVGIGYARSNGNTRFKTYTCVIIAKHQ</sequence>
<gene>
    <name evidence="1" type="ORF">OCK74_11930</name>
</gene>